<dbReference type="InterPro" id="IPR036397">
    <property type="entry name" value="RNaseH_sf"/>
</dbReference>
<feature type="compositionally biased region" description="Basic residues" evidence="1">
    <location>
        <begin position="435"/>
        <end position="444"/>
    </location>
</feature>
<name>A0A8S3TDM5_MYTED</name>
<proteinExistence type="predicted"/>
<dbReference type="GO" id="GO:0003677">
    <property type="term" value="F:DNA binding"/>
    <property type="evidence" value="ECO:0007669"/>
    <property type="project" value="TreeGrafter"/>
</dbReference>
<protein>
    <recommendedName>
        <fullName evidence="2">DDE-1 domain-containing protein</fullName>
    </recommendedName>
</protein>
<accession>A0A8S3TDM5</accession>
<dbReference type="GO" id="GO:0005634">
    <property type="term" value="C:nucleus"/>
    <property type="evidence" value="ECO:0007669"/>
    <property type="project" value="TreeGrafter"/>
</dbReference>
<feature type="domain" description="DDE-1" evidence="2">
    <location>
        <begin position="116"/>
        <end position="208"/>
    </location>
</feature>
<dbReference type="CDD" id="cd15517">
    <property type="entry name" value="PHD_TCF19_like"/>
    <property type="match status" value="1"/>
</dbReference>
<comment type="caution">
    <text evidence="3">The sequence shown here is derived from an EMBL/GenBank/DDBJ whole genome shotgun (WGS) entry which is preliminary data.</text>
</comment>
<dbReference type="PANTHER" id="PTHR19303">
    <property type="entry name" value="TRANSPOSON"/>
    <property type="match status" value="1"/>
</dbReference>
<dbReference type="AlphaFoldDB" id="A0A8S3TDM5"/>
<dbReference type="InterPro" id="IPR011011">
    <property type="entry name" value="Znf_FYVE_PHD"/>
</dbReference>
<evidence type="ECO:0000313" key="3">
    <source>
        <dbReference type="EMBL" id="CAG2229038.1"/>
    </source>
</evidence>
<dbReference type="PANTHER" id="PTHR19303:SF74">
    <property type="entry name" value="POGO TRANSPOSABLE ELEMENT WITH KRAB DOMAIN"/>
    <property type="match status" value="1"/>
</dbReference>
<dbReference type="InterPro" id="IPR050863">
    <property type="entry name" value="CenT-Element_Derived"/>
</dbReference>
<dbReference type="Proteomes" id="UP000683360">
    <property type="component" value="Unassembled WGS sequence"/>
</dbReference>
<evidence type="ECO:0000259" key="2">
    <source>
        <dbReference type="Pfam" id="PF03184"/>
    </source>
</evidence>
<evidence type="ECO:0000313" key="4">
    <source>
        <dbReference type="Proteomes" id="UP000683360"/>
    </source>
</evidence>
<dbReference type="Gene3D" id="3.30.420.10">
    <property type="entry name" value="Ribonuclease H-like superfamily/Ribonuclease H"/>
    <property type="match status" value="1"/>
</dbReference>
<gene>
    <name evidence="3" type="ORF">MEDL_41945</name>
</gene>
<evidence type="ECO:0000256" key="1">
    <source>
        <dbReference type="SAM" id="MobiDB-lite"/>
    </source>
</evidence>
<dbReference type="EMBL" id="CAJPWZ010002015">
    <property type="protein sequence ID" value="CAG2229038.1"/>
    <property type="molecule type" value="Genomic_DNA"/>
</dbReference>
<reference evidence="3" key="1">
    <citation type="submission" date="2021-03" db="EMBL/GenBank/DDBJ databases">
        <authorList>
            <person name="Bekaert M."/>
        </authorList>
    </citation>
    <scope>NUCLEOTIDE SEQUENCE</scope>
</reference>
<dbReference type="SUPFAM" id="SSF57903">
    <property type="entry name" value="FYVE/PHD zinc finger"/>
    <property type="match status" value="1"/>
</dbReference>
<feature type="region of interest" description="Disordered" evidence="1">
    <location>
        <begin position="380"/>
        <end position="444"/>
    </location>
</feature>
<organism evidence="3 4">
    <name type="scientific">Mytilus edulis</name>
    <name type="common">Blue mussel</name>
    <dbReference type="NCBI Taxonomy" id="6550"/>
    <lineage>
        <taxon>Eukaryota</taxon>
        <taxon>Metazoa</taxon>
        <taxon>Spiralia</taxon>
        <taxon>Lophotrochozoa</taxon>
        <taxon>Mollusca</taxon>
        <taxon>Bivalvia</taxon>
        <taxon>Autobranchia</taxon>
        <taxon>Pteriomorphia</taxon>
        <taxon>Mytilida</taxon>
        <taxon>Mytiloidea</taxon>
        <taxon>Mytilidae</taxon>
        <taxon>Mytilinae</taxon>
        <taxon>Mytilus</taxon>
    </lineage>
</organism>
<feature type="compositionally biased region" description="Basic and acidic residues" evidence="1">
    <location>
        <begin position="397"/>
        <end position="434"/>
    </location>
</feature>
<dbReference type="OrthoDB" id="7697906at2759"/>
<dbReference type="InterPro" id="IPR004875">
    <property type="entry name" value="DDE_SF_endonuclease_dom"/>
</dbReference>
<keyword evidence="4" id="KW-1185">Reference proteome</keyword>
<sequence length="503" mass="56981">MSIQSASRQYNVPKTTIIDKLNGRSSLQARSGPSPVLFDSEEEMLVHWVIDMAKSDYGQTRQQLIYVKTILDHDGRKTPFKDNFNSTLLTTYACISGSVSGLNPLEGFTEAVLGRTKTGWMDSELFYTWVRDHFITAIKDRKVKLPVILLVDGHTSHISLETAQLCKSENVILYCLLEHASHILQPCDVTLFGPLKKHWRDSVRDYQFKNPGEFVTKGTFASVFKSAWAKGTTVDVAIKGFRHTGLYPFSVESVDKSKVEPSEVFARAKPDQDLGNDDDMNCKDAQVDSRPVTNSSGTYNLDQEPVQIADEADTEIALMPSEIFDSVSSSLSFNPETIIQVNPCNVNVTPHKDENKQSCEKAPSSSFELLLVTPSEQKTLKKKTRTVLPKAEDEQEMKEKRKIDRELKRKLKEEENAKKEEKKNEKKKRMEENKKRKLSKKQKKSEKSTTSRLCSKCLLETDDVYICCEICSSFYHAKCSGVDFSCVHIDDIVSFPYECDDCL</sequence>
<dbReference type="Pfam" id="PF03184">
    <property type="entry name" value="DDE_1"/>
    <property type="match status" value="1"/>
</dbReference>